<sequence>VRPIQADYLKDSQDPAYANSRLVGTAATAARVLVTGATLVAKAVEAGARTFTEKTKPVNTPMTFQPTTHNYVRQIHNYSATGASISSKAVGTVTHHAQNFGAKLAGKGESYQRSSNPGLINKGLIAFGTIADGIDYASKLILTTSSQAATTMAGHRYGAEAEEVARGLTGAVKNVGLVYVDASGISRRAVVKSVAKGMVVGRVKGG</sequence>
<dbReference type="OrthoDB" id="20821at2759"/>
<accession>A0A3N4LCG1</accession>
<feature type="domain" description="Senescence" evidence="1">
    <location>
        <begin position="21"/>
        <end position="196"/>
    </location>
</feature>
<protein>
    <recommendedName>
        <fullName evidence="1">Senescence domain-containing protein</fullName>
    </recommendedName>
</protein>
<feature type="non-terminal residue" evidence="2">
    <location>
        <position position="206"/>
    </location>
</feature>
<dbReference type="InterPro" id="IPR045036">
    <property type="entry name" value="Spartin-like"/>
</dbReference>
<reference evidence="2 3" key="1">
    <citation type="journal article" date="2018" name="Nat. Ecol. Evol.">
        <title>Pezizomycetes genomes reveal the molecular basis of ectomycorrhizal truffle lifestyle.</title>
        <authorList>
            <person name="Murat C."/>
            <person name="Payen T."/>
            <person name="Noel B."/>
            <person name="Kuo A."/>
            <person name="Morin E."/>
            <person name="Chen J."/>
            <person name="Kohler A."/>
            <person name="Krizsan K."/>
            <person name="Balestrini R."/>
            <person name="Da Silva C."/>
            <person name="Montanini B."/>
            <person name="Hainaut M."/>
            <person name="Levati E."/>
            <person name="Barry K.W."/>
            <person name="Belfiori B."/>
            <person name="Cichocki N."/>
            <person name="Clum A."/>
            <person name="Dockter R.B."/>
            <person name="Fauchery L."/>
            <person name="Guy J."/>
            <person name="Iotti M."/>
            <person name="Le Tacon F."/>
            <person name="Lindquist E.A."/>
            <person name="Lipzen A."/>
            <person name="Malagnac F."/>
            <person name="Mello A."/>
            <person name="Molinier V."/>
            <person name="Miyauchi S."/>
            <person name="Poulain J."/>
            <person name="Riccioni C."/>
            <person name="Rubini A."/>
            <person name="Sitrit Y."/>
            <person name="Splivallo R."/>
            <person name="Traeger S."/>
            <person name="Wang M."/>
            <person name="Zifcakova L."/>
            <person name="Wipf D."/>
            <person name="Zambonelli A."/>
            <person name="Paolocci F."/>
            <person name="Nowrousian M."/>
            <person name="Ottonello S."/>
            <person name="Baldrian P."/>
            <person name="Spatafora J.W."/>
            <person name="Henrissat B."/>
            <person name="Nagy L.G."/>
            <person name="Aury J.M."/>
            <person name="Wincker P."/>
            <person name="Grigoriev I.V."/>
            <person name="Bonfante P."/>
            <person name="Martin F.M."/>
        </authorList>
    </citation>
    <scope>NUCLEOTIDE SEQUENCE [LARGE SCALE GENOMIC DNA]</scope>
    <source>
        <strain evidence="2 3">ATCC MYA-4762</strain>
    </source>
</reference>
<keyword evidence="3" id="KW-1185">Reference proteome</keyword>
<name>A0A3N4LCG1_9PEZI</name>
<organism evidence="2 3">
    <name type="scientific">Terfezia boudieri ATCC MYA-4762</name>
    <dbReference type="NCBI Taxonomy" id="1051890"/>
    <lineage>
        <taxon>Eukaryota</taxon>
        <taxon>Fungi</taxon>
        <taxon>Dikarya</taxon>
        <taxon>Ascomycota</taxon>
        <taxon>Pezizomycotina</taxon>
        <taxon>Pezizomycetes</taxon>
        <taxon>Pezizales</taxon>
        <taxon>Pezizaceae</taxon>
        <taxon>Terfezia</taxon>
    </lineage>
</organism>
<dbReference type="GO" id="GO:0051301">
    <property type="term" value="P:cell division"/>
    <property type="evidence" value="ECO:0007669"/>
    <property type="project" value="TreeGrafter"/>
</dbReference>
<dbReference type="Proteomes" id="UP000267821">
    <property type="component" value="Unassembled WGS sequence"/>
</dbReference>
<dbReference type="InterPro" id="IPR009686">
    <property type="entry name" value="Senescence/spartin_C"/>
</dbReference>
<dbReference type="STRING" id="1051890.A0A3N4LCG1"/>
<dbReference type="GO" id="GO:0005886">
    <property type="term" value="C:plasma membrane"/>
    <property type="evidence" value="ECO:0007669"/>
    <property type="project" value="TreeGrafter"/>
</dbReference>
<evidence type="ECO:0000313" key="2">
    <source>
        <dbReference type="EMBL" id="RPB20560.1"/>
    </source>
</evidence>
<feature type="non-terminal residue" evidence="2">
    <location>
        <position position="1"/>
    </location>
</feature>
<dbReference type="InParanoid" id="A0A3N4LCG1"/>
<gene>
    <name evidence="2" type="ORF">L211DRAFT_772836</name>
</gene>
<dbReference type="PANTHER" id="PTHR21068">
    <property type="entry name" value="SPARTIN"/>
    <property type="match status" value="1"/>
</dbReference>
<dbReference type="Pfam" id="PF06911">
    <property type="entry name" value="Senescence"/>
    <property type="match status" value="1"/>
</dbReference>
<evidence type="ECO:0000259" key="1">
    <source>
        <dbReference type="Pfam" id="PF06911"/>
    </source>
</evidence>
<dbReference type="AlphaFoldDB" id="A0A3N4LCG1"/>
<proteinExistence type="predicted"/>
<evidence type="ECO:0000313" key="3">
    <source>
        <dbReference type="Proteomes" id="UP000267821"/>
    </source>
</evidence>
<dbReference type="EMBL" id="ML121570">
    <property type="protein sequence ID" value="RPB20560.1"/>
    <property type="molecule type" value="Genomic_DNA"/>
</dbReference>
<dbReference type="PANTHER" id="PTHR21068:SF43">
    <property type="entry name" value="SPARTIN"/>
    <property type="match status" value="1"/>
</dbReference>